<dbReference type="EMBL" id="JACHJG010000002">
    <property type="protein sequence ID" value="MBB4885370.1"/>
    <property type="molecule type" value="Genomic_DNA"/>
</dbReference>
<evidence type="ECO:0000259" key="1">
    <source>
        <dbReference type="PROSITE" id="PS51664"/>
    </source>
</evidence>
<name>A0A7W7L868_STRNE</name>
<dbReference type="AlphaFoldDB" id="A0A7W7L868"/>
<sequence length="660" mass="71921">MSTEPPTPAPLEEATRHLQRALTERFEAHPRGASSHPPVVVPLGAADAFRAEGDPHGASRGGANVHLTAQAVLIGPWGATDAATAACGGCLARRWQRLRSRSERDALEVGTAPHPVGDWPVLPDYAVDAVWALYEAVLHSGRPAAAGRPAGDWHTAADLPLPQVSRVDLATLRVTTLPLLAEPQCPHCSPPSPAASEAAPATLCSRPKPAPDRYRLRSARSYPMPRGALANPVCGALGEGTWLNVTSPTTAPVAGSVFVRTYAGLSDVTWSGQANSFEASRDLAFLEGLERYAGIHRRRGGQVVEDSYDGLRARGEHAVDPRECGTYAPETYRDDPMVAPFDPARTIPWVRGHSLRDERPVLVPTRLVHYGAGLASDNFVFESSNGCATGSCLEEAVLFGLLELIERDAFLLAWYGRARLTEIDLDSCRGEAVRAMTARAALQGYDVHAFDNRVDLAVPVVTGLAVRRDGGPGTLSFAAGARLDPEDAVEAALSEVLSYIPHLDRQVEEDRGELEAMARDFRQVRHLTHHARLFGLPEMAAHAREYLEPVAVRPLGDVYRDWQRIRPRSGDLRDDVLLCRDELVRAGFDVIVVDQTSPEQERMGLTTVSTVVPGLLPIDFGWSRQRAPRMPRMRSAFRRAGWRSTDLTDAELRMVPHPFP</sequence>
<dbReference type="PANTHER" id="PTHR37809">
    <property type="entry name" value="RIBOSOMAL PROTEIN S12 METHYLTHIOTRANSFERASE ACCESSORY FACTOR YCAO"/>
    <property type="match status" value="1"/>
</dbReference>
<dbReference type="GO" id="GO:0005840">
    <property type="term" value="C:ribosome"/>
    <property type="evidence" value="ECO:0007669"/>
    <property type="project" value="UniProtKB-KW"/>
</dbReference>
<proteinExistence type="predicted"/>
<accession>A0A7W7L868</accession>
<feature type="domain" description="YcaO" evidence="1">
    <location>
        <begin position="272"/>
        <end position="660"/>
    </location>
</feature>
<dbReference type="Pfam" id="PF02624">
    <property type="entry name" value="YcaO"/>
    <property type="match status" value="1"/>
</dbReference>
<comment type="caution">
    <text evidence="2">The sequence shown here is derived from an EMBL/GenBank/DDBJ whole genome shotgun (WGS) entry which is preliminary data.</text>
</comment>
<dbReference type="NCBIfam" id="TIGR03604">
    <property type="entry name" value="TOMM_cyclo_SagD"/>
    <property type="match status" value="1"/>
</dbReference>
<evidence type="ECO:0000313" key="2">
    <source>
        <dbReference type="EMBL" id="MBB4885370.1"/>
    </source>
</evidence>
<dbReference type="Gene3D" id="3.30.160.660">
    <property type="match status" value="1"/>
</dbReference>
<dbReference type="Gene3D" id="3.30.40.250">
    <property type="match status" value="1"/>
</dbReference>
<dbReference type="Proteomes" id="UP000556436">
    <property type="component" value="Unassembled WGS sequence"/>
</dbReference>
<dbReference type="PANTHER" id="PTHR37809:SF1">
    <property type="entry name" value="RIBOSOMAL PROTEIN S12 METHYLTHIOTRANSFERASE ACCESSORY FACTOR YCAO"/>
    <property type="match status" value="1"/>
</dbReference>
<keyword evidence="2" id="KW-0687">Ribonucleoprotein</keyword>
<reference evidence="2 3" key="1">
    <citation type="submission" date="2020-08" db="EMBL/GenBank/DDBJ databases">
        <title>Genomic Encyclopedia of Type Strains, Phase III (KMG-III): the genomes of soil and plant-associated and newly described type strains.</title>
        <authorList>
            <person name="Whitman W."/>
        </authorList>
    </citation>
    <scope>NUCLEOTIDE SEQUENCE [LARGE SCALE GENOMIC DNA]</scope>
    <source>
        <strain evidence="2 3">CECT 3265</strain>
    </source>
</reference>
<organism evidence="2 3">
    <name type="scientific">Streptomyces netropsis</name>
    <name type="common">Streptoverticillium netropsis</name>
    <dbReference type="NCBI Taxonomy" id="55404"/>
    <lineage>
        <taxon>Bacteria</taxon>
        <taxon>Bacillati</taxon>
        <taxon>Actinomycetota</taxon>
        <taxon>Actinomycetes</taxon>
        <taxon>Kitasatosporales</taxon>
        <taxon>Streptomycetaceae</taxon>
        <taxon>Streptomyces</taxon>
    </lineage>
</organism>
<keyword evidence="2" id="KW-0689">Ribosomal protein</keyword>
<keyword evidence="2" id="KW-0808">Transferase</keyword>
<dbReference type="InterPro" id="IPR003776">
    <property type="entry name" value="YcaO-like_dom"/>
</dbReference>
<dbReference type="InterPro" id="IPR027624">
    <property type="entry name" value="TOMM_cyclo_SagD"/>
</dbReference>
<dbReference type="NCBIfam" id="TIGR03882">
    <property type="entry name" value="cyclo_dehyd_2"/>
    <property type="match status" value="1"/>
</dbReference>
<keyword evidence="3" id="KW-1185">Reference proteome</keyword>
<dbReference type="RefSeq" id="WP_184731817.1">
    <property type="nucleotide sequence ID" value="NZ_BMRW01000011.1"/>
</dbReference>
<dbReference type="Gene3D" id="3.30.1330.230">
    <property type="match status" value="1"/>
</dbReference>
<protein>
    <submittedName>
        <fullName evidence="2">Ribosomal protein S12 methylthiotransferase accessory factor</fullName>
    </submittedName>
</protein>
<dbReference type="InterPro" id="IPR022291">
    <property type="entry name" value="Bacteriocin_synth_cyclodeHase"/>
</dbReference>
<dbReference type="GO" id="GO:0016740">
    <property type="term" value="F:transferase activity"/>
    <property type="evidence" value="ECO:0007669"/>
    <property type="project" value="UniProtKB-KW"/>
</dbReference>
<dbReference type="PROSITE" id="PS51664">
    <property type="entry name" value="YCAO"/>
    <property type="match status" value="1"/>
</dbReference>
<gene>
    <name evidence="2" type="ORF">FHS38_001398</name>
</gene>
<evidence type="ECO:0000313" key="3">
    <source>
        <dbReference type="Proteomes" id="UP000556436"/>
    </source>
</evidence>